<accession>A0A327N2G9</accession>
<dbReference type="Proteomes" id="UP000249493">
    <property type="component" value="Unassembled WGS sequence"/>
</dbReference>
<dbReference type="AlphaFoldDB" id="A0A327N2G9"/>
<proteinExistence type="predicted"/>
<organism evidence="1 2">
    <name type="scientific">Pseudomonas fluorescens</name>
    <dbReference type="NCBI Taxonomy" id="294"/>
    <lineage>
        <taxon>Bacteria</taxon>
        <taxon>Pseudomonadati</taxon>
        <taxon>Pseudomonadota</taxon>
        <taxon>Gammaproteobacteria</taxon>
        <taxon>Pseudomonadales</taxon>
        <taxon>Pseudomonadaceae</taxon>
        <taxon>Pseudomonas</taxon>
    </lineage>
</organism>
<gene>
    <name evidence="1" type="ORF">DOZ80_15595</name>
</gene>
<dbReference type="RefSeq" id="WP_146615213.1">
    <property type="nucleotide sequence ID" value="NZ_QLIN01000006.1"/>
</dbReference>
<evidence type="ECO:0000313" key="2">
    <source>
        <dbReference type="Proteomes" id="UP000249493"/>
    </source>
</evidence>
<evidence type="ECO:0000313" key="1">
    <source>
        <dbReference type="EMBL" id="RAI68384.1"/>
    </source>
</evidence>
<comment type="caution">
    <text evidence="1">The sequence shown here is derived from an EMBL/GenBank/DDBJ whole genome shotgun (WGS) entry which is preliminary data.</text>
</comment>
<feature type="non-terminal residue" evidence="1">
    <location>
        <position position="67"/>
    </location>
</feature>
<protein>
    <submittedName>
        <fullName evidence="1">Uncharacterized protein</fullName>
    </submittedName>
</protein>
<reference evidence="1 2" key="1">
    <citation type="submission" date="2018-06" db="EMBL/GenBank/DDBJ databases">
        <authorList>
            <person name="Zhirakovskaya E."/>
        </authorList>
    </citation>
    <scope>NUCLEOTIDE SEQUENCE [LARGE SCALE GENOMIC DNA]</scope>
    <source>
        <strain evidence="1 2">LY3</strain>
    </source>
</reference>
<name>A0A327N2G9_PSEFL</name>
<sequence>MLAMDVNDNAHCLDNALPARFSRASSLLQGIEDEFERATHRARSMPQPFIFRTVDLDGQTLRTAVRP</sequence>
<dbReference type="EMBL" id="QLIN01000006">
    <property type="protein sequence ID" value="RAI68384.1"/>
    <property type="molecule type" value="Genomic_DNA"/>
</dbReference>